<accession>C0E780</accession>
<reference evidence="1 2" key="1">
    <citation type="submission" date="2009-01" db="EMBL/GenBank/DDBJ databases">
        <authorList>
            <person name="Fulton L."/>
            <person name="Clifton S."/>
            <person name="Chinwalla A.T."/>
            <person name="Mitreva M."/>
            <person name="Sodergren E."/>
            <person name="Weinstock G."/>
            <person name="Clifton S."/>
            <person name="Dooling D.J."/>
            <person name="Fulton B."/>
            <person name="Minx P."/>
            <person name="Pepin K.H."/>
            <person name="Johnson M."/>
            <person name="Bhonagiri V."/>
            <person name="Nash W.E."/>
            <person name="Mardis E.R."/>
            <person name="Wilson R.K."/>
        </authorList>
    </citation>
    <scope>NUCLEOTIDE SEQUENCE [LARGE SCALE GENOMIC DNA]</scope>
    <source>
        <strain evidence="1 2">ATCC 33806</strain>
    </source>
</reference>
<evidence type="ECO:0000313" key="1">
    <source>
        <dbReference type="EMBL" id="EEG25639.1"/>
    </source>
</evidence>
<evidence type="ECO:0000313" key="2">
    <source>
        <dbReference type="Proteomes" id="UP000006247"/>
    </source>
</evidence>
<protein>
    <submittedName>
        <fullName evidence="1">Uncharacterized protein</fullName>
    </submittedName>
</protein>
<name>C0E780_9CORY</name>
<sequence>MGPWLYFSQLTPTPCCHTSPRNPITPHERDTGIFATLVFFI</sequence>
<dbReference type="EMBL" id="ACEB01000051">
    <property type="protein sequence ID" value="EEG25639.1"/>
    <property type="molecule type" value="Genomic_DNA"/>
</dbReference>
<gene>
    <name evidence="1" type="ORF">CORMATOL_02868</name>
</gene>
<proteinExistence type="predicted"/>
<dbReference type="AlphaFoldDB" id="C0E780"/>
<dbReference type="Proteomes" id="UP000006247">
    <property type="component" value="Unassembled WGS sequence"/>
</dbReference>
<organism evidence="1 2">
    <name type="scientific">Corynebacterium matruchotii ATCC 33806</name>
    <dbReference type="NCBI Taxonomy" id="566549"/>
    <lineage>
        <taxon>Bacteria</taxon>
        <taxon>Bacillati</taxon>
        <taxon>Actinomycetota</taxon>
        <taxon>Actinomycetes</taxon>
        <taxon>Mycobacteriales</taxon>
        <taxon>Corynebacteriaceae</taxon>
        <taxon>Corynebacterium</taxon>
    </lineage>
</organism>
<comment type="caution">
    <text evidence="1">The sequence shown here is derived from an EMBL/GenBank/DDBJ whole genome shotgun (WGS) entry which is preliminary data.</text>
</comment>
<dbReference type="HOGENOM" id="CLU_3268737_0_0_11"/>